<dbReference type="SUPFAM" id="SSF89733">
    <property type="entry name" value="L-sulfolactate dehydrogenase-like"/>
    <property type="match status" value="1"/>
</dbReference>
<dbReference type="InterPro" id="IPR043143">
    <property type="entry name" value="Mal/L-sulf/L-lact_DH-like_NADP"/>
</dbReference>
<evidence type="ECO:0000313" key="6">
    <source>
        <dbReference type="RefSeq" id="XP_052132300.1"/>
    </source>
</evidence>
<comment type="similarity">
    <text evidence="1">Belongs to the LDH2/MDH2 oxidoreductase family.</text>
</comment>
<protein>
    <submittedName>
        <fullName evidence="4 5">Uncharacterized oxidoreductase YjmC</fullName>
    </submittedName>
</protein>
<dbReference type="RefSeq" id="XP_052132300.1">
    <property type="nucleotide sequence ID" value="XM_052276340.1"/>
</dbReference>
<dbReference type="OrthoDB" id="7881616at2759"/>
<organism evidence="3 5">
    <name type="scientific">Frankliniella occidentalis</name>
    <name type="common">Western flower thrips</name>
    <name type="synonym">Euthrips occidentalis</name>
    <dbReference type="NCBI Taxonomy" id="133901"/>
    <lineage>
        <taxon>Eukaryota</taxon>
        <taxon>Metazoa</taxon>
        <taxon>Ecdysozoa</taxon>
        <taxon>Arthropoda</taxon>
        <taxon>Hexapoda</taxon>
        <taxon>Insecta</taxon>
        <taxon>Pterygota</taxon>
        <taxon>Neoptera</taxon>
        <taxon>Paraneoptera</taxon>
        <taxon>Thysanoptera</taxon>
        <taxon>Terebrantia</taxon>
        <taxon>Thripoidea</taxon>
        <taxon>Thripidae</taxon>
        <taxon>Frankliniella</taxon>
    </lineage>
</organism>
<dbReference type="GO" id="GO:0016491">
    <property type="term" value="F:oxidoreductase activity"/>
    <property type="evidence" value="ECO:0007669"/>
    <property type="project" value="UniProtKB-KW"/>
</dbReference>
<dbReference type="Gene3D" id="3.30.1370.60">
    <property type="entry name" value="Hypothetical oxidoreductase yiak, domain 2"/>
    <property type="match status" value="1"/>
</dbReference>
<evidence type="ECO:0000313" key="5">
    <source>
        <dbReference type="RefSeq" id="XP_052132299.1"/>
    </source>
</evidence>
<dbReference type="PANTHER" id="PTHR11091:SF0">
    <property type="entry name" value="MALATE DEHYDROGENASE"/>
    <property type="match status" value="1"/>
</dbReference>
<dbReference type="KEGG" id="foc:113211810"/>
<evidence type="ECO:0000313" key="3">
    <source>
        <dbReference type="Proteomes" id="UP000504606"/>
    </source>
</evidence>
<reference evidence="4 5" key="1">
    <citation type="submission" date="2025-04" db="UniProtKB">
        <authorList>
            <consortium name="RefSeq"/>
        </authorList>
    </citation>
    <scope>IDENTIFICATION</scope>
    <source>
        <tissue evidence="4 5">Whole organism</tissue>
    </source>
</reference>
<accession>A0A9C6XUY3</accession>
<dbReference type="GeneID" id="113211810"/>
<sequence length="388" mass="41073">MPLSVIRGGARRLAARVGKYEVPARHASCSPQTEGSVVALAEARRFISDAMRAVGTAKDNADFLAEVLVEADYRGHYSHGLNRLELYVDDVAAGSCLPAAQPRLLREGPSTAWVDGGHGLGPVVGRFCMQLAIDKAQQTGVGWVVAKGSNHYGIAGWYSMQALKKKMMGMSFTNTSPLVSPTRSKGAALGTNPISLAVPAGSDSYVLDMATTAVALGKVEMQRRRGEPLPPGWAQGPDGAATADAELAYKTQCLMPLGGAEDSSGYKGYGLALMVETFCGLLAGSAYGPDIRRWGSSGQNADLGQCFIAVDPAAFAPGFEDRAADLLSRLRTMEPADPSRPVLVPGDPERAHMDHVNKQGGVRYVPQQVESSEKLAKKLKISAMKILS</sequence>
<evidence type="ECO:0000256" key="1">
    <source>
        <dbReference type="ARBA" id="ARBA00006056"/>
    </source>
</evidence>
<name>A0A9C6XUY3_FRAOC</name>
<dbReference type="Pfam" id="PF02615">
    <property type="entry name" value="Ldh_2"/>
    <property type="match status" value="1"/>
</dbReference>
<proteinExistence type="inferred from homology"/>
<evidence type="ECO:0000256" key="2">
    <source>
        <dbReference type="ARBA" id="ARBA00023002"/>
    </source>
</evidence>
<dbReference type="RefSeq" id="XP_052132298.1">
    <property type="nucleotide sequence ID" value="XM_052276338.1"/>
</dbReference>
<dbReference type="RefSeq" id="XP_052132299.1">
    <property type="nucleotide sequence ID" value="XM_052276339.1"/>
</dbReference>
<gene>
    <name evidence="4 5 6" type="primary">LOC113211810</name>
</gene>
<dbReference type="PANTHER" id="PTHR11091">
    <property type="entry name" value="OXIDOREDUCTASE-RELATED"/>
    <property type="match status" value="1"/>
</dbReference>
<dbReference type="InterPro" id="IPR036111">
    <property type="entry name" value="Mal/L-sulfo/L-lacto_DH-like_sf"/>
</dbReference>
<dbReference type="Gene3D" id="1.10.1530.10">
    <property type="match status" value="1"/>
</dbReference>
<evidence type="ECO:0000313" key="4">
    <source>
        <dbReference type="RefSeq" id="XP_052132298.1"/>
    </source>
</evidence>
<dbReference type="InterPro" id="IPR043144">
    <property type="entry name" value="Mal/L-sulf/L-lact_DH-like_ah"/>
</dbReference>
<dbReference type="AlphaFoldDB" id="A0A9C6XUY3"/>
<dbReference type="Proteomes" id="UP000504606">
    <property type="component" value="Unplaced"/>
</dbReference>
<keyword evidence="2" id="KW-0560">Oxidoreductase</keyword>
<dbReference type="InterPro" id="IPR003767">
    <property type="entry name" value="Malate/L-lactate_DH-like"/>
</dbReference>
<keyword evidence="3" id="KW-1185">Reference proteome</keyword>